<gene>
    <name evidence="8" type="ORF">Pan216_06260</name>
</gene>
<dbReference type="AlphaFoldDB" id="A0A518AYJ7"/>
<keyword evidence="7" id="KW-0653">Protein transport</keyword>
<name>A0A518AYJ7_9BACT</name>
<evidence type="ECO:0000256" key="7">
    <source>
        <dbReference type="RuleBase" id="RU003879"/>
    </source>
</evidence>
<dbReference type="GO" id="GO:0015031">
    <property type="term" value="P:protein transport"/>
    <property type="evidence" value="ECO:0007669"/>
    <property type="project" value="UniProtKB-KW"/>
</dbReference>
<dbReference type="RefSeq" id="WP_145254636.1">
    <property type="nucleotide sequence ID" value="NZ_CP036279.1"/>
</dbReference>
<dbReference type="GO" id="GO:0005886">
    <property type="term" value="C:plasma membrane"/>
    <property type="evidence" value="ECO:0007669"/>
    <property type="project" value="UniProtKB-SubCell"/>
</dbReference>
<evidence type="ECO:0000313" key="8">
    <source>
        <dbReference type="EMBL" id="QDU59793.1"/>
    </source>
</evidence>
<keyword evidence="9" id="KW-1185">Reference proteome</keyword>
<reference evidence="8 9" key="1">
    <citation type="submission" date="2019-02" db="EMBL/GenBank/DDBJ databases">
        <title>Deep-cultivation of Planctomycetes and their phenomic and genomic characterization uncovers novel biology.</title>
        <authorList>
            <person name="Wiegand S."/>
            <person name="Jogler M."/>
            <person name="Boedeker C."/>
            <person name="Pinto D."/>
            <person name="Vollmers J."/>
            <person name="Rivas-Marin E."/>
            <person name="Kohn T."/>
            <person name="Peeters S.H."/>
            <person name="Heuer A."/>
            <person name="Rast P."/>
            <person name="Oberbeckmann S."/>
            <person name="Bunk B."/>
            <person name="Jeske O."/>
            <person name="Meyerdierks A."/>
            <person name="Storesund J.E."/>
            <person name="Kallscheuer N."/>
            <person name="Luecker S."/>
            <person name="Lage O.M."/>
            <person name="Pohl T."/>
            <person name="Merkel B.J."/>
            <person name="Hornburger P."/>
            <person name="Mueller R.-W."/>
            <person name="Bruemmer F."/>
            <person name="Labrenz M."/>
            <person name="Spormann A.M."/>
            <person name="Op den Camp H."/>
            <person name="Overmann J."/>
            <person name="Amann R."/>
            <person name="Jetten M.S.M."/>
            <person name="Mascher T."/>
            <person name="Medema M.H."/>
            <person name="Devos D.P."/>
            <person name="Kaster A.-K."/>
            <person name="Ovreas L."/>
            <person name="Rohde M."/>
            <person name="Galperin M.Y."/>
            <person name="Jogler C."/>
        </authorList>
    </citation>
    <scope>NUCLEOTIDE SEQUENCE [LARGE SCALE GENOMIC DNA]</scope>
    <source>
        <strain evidence="8 9">Pan216</strain>
    </source>
</reference>
<dbReference type="OrthoDB" id="276236at2"/>
<keyword evidence="4 7" id="KW-0812">Transmembrane</keyword>
<dbReference type="GO" id="GO:0022857">
    <property type="term" value="F:transmembrane transporter activity"/>
    <property type="evidence" value="ECO:0007669"/>
    <property type="project" value="InterPro"/>
</dbReference>
<proteinExistence type="inferred from homology"/>
<sequence length="164" mass="17917">MRSSVSRHAPAEKVDATPTPMLDIIFNVLFFFLVTIPDSNPETSIDIELALPAPGTVRVLPPDEDLIEVVHPIMVRLDAGVRGELLGIQVDGRKVPENRRLSQLEQRLRLIGRALSVDGDDLSLDVVIAASSKLKYGDLMRVISICRRVGATSLAFAEMPAAIH</sequence>
<keyword evidence="5" id="KW-1133">Transmembrane helix</keyword>
<dbReference type="KEGG" id="knv:Pan216_06260"/>
<dbReference type="InterPro" id="IPR003400">
    <property type="entry name" value="ExbD"/>
</dbReference>
<evidence type="ECO:0000256" key="2">
    <source>
        <dbReference type="ARBA" id="ARBA00005811"/>
    </source>
</evidence>
<keyword evidence="3" id="KW-1003">Cell membrane</keyword>
<comment type="subcellular location">
    <subcellularLocation>
        <location evidence="1">Cell membrane</location>
        <topology evidence="1">Single-pass membrane protein</topology>
    </subcellularLocation>
    <subcellularLocation>
        <location evidence="7">Cell membrane</location>
        <topology evidence="7">Single-pass type II membrane protein</topology>
    </subcellularLocation>
</comment>
<evidence type="ECO:0000256" key="4">
    <source>
        <dbReference type="ARBA" id="ARBA00022692"/>
    </source>
</evidence>
<evidence type="ECO:0000256" key="6">
    <source>
        <dbReference type="ARBA" id="ARBA00023136"/>
    </source>
</evidence>
<evidence type="ECO:0000256" key="1">
    <source>
        <dbReference type="ARBA" id="ARBA00004162"/>
    </source>
</evidence>
<dbReference type="Pfam" id="PF02472">
    <property type="entry name" value="ExbD"/>
    <property type="match status" value="1"/>
</dbReference>
<evidence type="ECO:0000256" key="3">
    <source>
        <dbReference type="ARBA" id="ARBA00022475"/>
    </source>
</evidence>
<dbReference type="Proteomes" id="UP000317093">
    <property type="component" value="Chromosome"/>
</dbReference>
<protein>
    <submittedName>
        <fullName evidence="8">Biopolymer transport protein ExbD/TolR</fullName>
    </submittedName>
</protein>
<accession>A0A518AYJ7</accession>
<comment type="similarity">
    <text evidence="2 7">Belongs to the ExbD/TolR family.</text>
</comment>
<keyword evidence="6" id="KW-0472">Membrane</keyword>
<evidence type="ECO:0000256" key="5">
    <source>
        <dbReference type="ARBA" id="ARBA00022989"/>
    </source>
</evidence>
<evidence type="ECO:0000313" key="9">
    <source>
        <dbReference type="Proteomes" id="UP000317093"/>
    </source>
</evidence>
<keyword evidence="7" id="KW-0813">Transport</keyword>
<organism evidence="8 9">
    <name type="scientific">Kolteria novifilia</name>
    <dbReference type="NCBI Taxonomy" id="2527975"/>
    <lineage>
        <taxon>Bacteria</taxon>
        <taxon>Pseudomonadati</taxon>
        <taxon>Planctomycetota</taxon>
        <taxon>Planctomycetia</taxon>
        <taxon>Kolteriales</taxon>
        <taxon>Kolteriaceae</taxon>
        <taxon>Kolteria</taxon>
    </lineage>
</organism>
<dbReference type="EMBL" id="CP036279">
    <property type="protein sequence ID" value="QDU59793.1"/>
    <property type="molecule type" value="Genomic_DNA"/>
</dbReference>